<evidence type="ECO:0000313" key="5">
    <source>
        <dbReference type="EMBL" id="APZ91802.1"/>
    </source>
</evidence>
<dbReference type="EMBL" id="CP017641">
    <property type="protein sequence ID" value="APZ91802.1"/>
    <property type="molecule type" value="Genomic_DNA"/>
</dbReference>
<dbReference type="KEGG" id="fmr:Fuma_04392"/>
<evidence type="ECO:0000313" key="27">
    <source>
        <dbReference type="EMBL" id="APZ96415.1"/>
    </source>
</evidence>
<evidence type="ECO:0000313" key="9">
    <source>
        <dbReference type="EMBL" id="APZ92862.1"/>
    </source>
</evidence>
<dbReference type="KEGG" id="fmr:Fuma_02899"/>
<evidence type="ECO:0000313" key="26">
    <source>
        <dbReference type="EMBL" id="APZ96401.1"/>
    </source>
</evidence>
<dbReference type="KEGG" id="fmr:Fuma_02717"/>
<dbReference type="KEGG" id="fmr:Fuma_00126"/>
<feature type="domain" description="H repeat-associated protein N-terminal" evidence="2">
    <location>
        <begin position="18"/>
        <end position="104"/>
    </location>
</feature>
<reference evidence="3 28" key="1">
    <citation type="journal article" date="2016" name="Front. Microbiol.">
        <title>Fuerstia marisgermanicae gen. nov., sp. nov., an Unusual Member of the Phylum Planctomycetes from the German Wadden Sea.</title>
        <authorList>
            <person name="Kohn T."/>
            <person name="Heuer A."/>
            <person name="Jogler M."/>
            <person name="Vollmers J."/>
            <person name="Boedeker C."/>
            <person name="Bunk B."/>
            <person name="Rast P."/>
            <person name="Borchert D."/>
            <person name="Glockner I."/>
            <person name="Freese H.M."/>
            <person name="Klenk H.P."/>
            <person name="Overmann J."/>
            <person name="Kaster A.K."/>
            <person name="Rohde M."/>
            <person name="Wiegand S."/>
            <person name="Jogler C."/>
        </authorList>
    </citation>
    <scope>NUCLEOTIDE SEQUENCE [LARGE SCALE GENOMIC DNA]</scope>
    <source>
        <strain evidence="3 28">NH11</strain>
    </source>
</reference>
<sequence>MSTVELAVTQELTGNIVHYFDQLKDPRSNINRLHLLGDVIVIAICGVLANADGPSAIAEWARLNADGLQKHLALPHGIPKKDTYRRVLSLLKPNDFQACFVQWIESLEGLSDEQKEGYRKQIAIDGKALRRSHDKKNGLGALFIVSAWASDQGISLGQVATEEKSNEITAIPKLLNEINIDEAIITIDAAGCQKNIAQQIVSGNADYVLALKGNQPKLYEVVQKFFLDHLEDDFARCPVSRYEETEKGHGRQEQRIYYQATVPVDFDVGHKWAGLKTIGTAIRMYEQDGIHHSDVRYYISSLRRKGELFATTVRGHWAIENTLHWSLDMTYREDESRVRNRIFANNLSWLRRLTLSLIKKHPGKQSNVMKRRMAGWNIDYLMQILTGKTT</sequence>
<evidence type="ECO:0000259" key="1">
    <source>
        <dbReference type="Pfam" id="PF01609"/>
    </source>
</evidence>
<organism evidence="3 28">
    <name type="scientific">Fuerstiella marisgermanici</name>
    <dbReference type="NCBI Taxonomy" id="1891926"/>
    <lineage>
        <taxon>Bacteria</taxon>
        <taxon>Pseudomonadati</taxon>
        <taxon>Planctomycetota</taxon>
        <taxon>Planctomycetia</taxon>
        <taxon>Planctomycetales</taxon>
        <taxon>Planctomycetaceae</taxon>
        <taxon>Fuerstiella</taxon>
    </lineage>
</organism>
<dbReference type="EMBL" id="CP017641">
    <property type="protein sequence ID" value="APZ94895.1"/>
    <property type="molecule type" value="Genomic_DNA"/>
</dbReference>
<dbReference type="KEGG" id="fmr:Fuma_05246"/>
<feature type="domain" description="Transposase IS4-like" evidence="1">
    <location>
        <begin position="122"/>
        <end position="355"/>
    </location>
</feature>
<evidence type="ECO:0000313" key="10">
    <source>
        <dbReference type="EMBL" id="APZ92910.1"/>
    </source>
</evidence>
<dbReference type="Proteomes" id="UP000187735">
    <property type="component" value="Chromosome"/>
</dbReference>
<dbReference type="PANTHER" id="PTHR30298:SF0">
    <property type="entry name" value="PROTEIN YBFL-RELATED"/>
    <property type="match status" value="1"/>
</dbReference>
<keyword evidence="28" id="KW-1185">Reference proteome</keyword>
<dbReference type="EMBL" id="CP017641">
    <property type="protein sequence ID" value="APZ95553.1"/>
    <property type="molecule type" value="Genomic_DNA"/>
</dbReference>
<dbReference type="InterPro" id="IPR047647">
    <property type="entry name" value="ISAs1_transpos"/>
</dbReference>
<dbReference type="RefSeq" id="WP_077022421.1">
    <property type="nucleotide sequence ID" value="NZ_CP017641.1"/>
</dbReference>
<dbReference type="KEGG" id="fmr:Fuma_01732"/>
<evidence type="ECO:0000313" key="4">
    <source>
        <dbReference type="EMBL" id="APZ91553.1"/>
    </source>
</evidence>
<dbReference type="EMBL" id="CP017641">
    <property type="protein sequence ID" value="APZ95140.1"/>
    <property type="molecule type" value="Genomic_DNA"/>
</dbReference>
<dbReference type="EMBL" id="CP017641">
    <property type="protein sequence ID" value="APZ93403.1"/>
    <property type="molecule type" value="Genomic_DNA"/>
</dbReference>
<dbReference type="EMBL" id="CP017641">
    <property type="protein sequence ID" value="APZ93101.1"/>
    <property type="molecule type" value="Genomic_DNA"/>
</dbReference>
<evidence type="ECO:0000313" key="3">
    <source>
        <dbReference type="EMBL" id="APZ90547.1"/>
    </source>
</evidence>
<dbReference type="EMBL" id="CP017641">
    <property type="protein sequence ID" value="APZ90547.1"/>
    <property type="molecule type" value="Genomic_DNA"/>
</dbReference>
<evidence type="ECO:0000313" key="11">
    <source>
        <dbReference type="EMBL" id="APZ93047.1"/>
    </source>
</evidence>
<dbReference type="OrthoDB" id="291219at2"/>
<dbReference type="KEGG" id="fmr:Fuma_04545"/>
<dbReference type="KEGG" id="fmr:Fuma_01548"/>
<dbReference type="EMBL" id="CP017641">
    <property type="protein sequence ID" value="APZ93481.1"/>
    <property type="molecule type" value="Genomic_DNA"/>
</dbReference>
<evidence type="ECO:0000313" key="16">
    <source>
        <dbReference type="EMBL" id="APZ93403.1"/>
    </source>
</evidence>
<dbReference type="EMBL" id="CP017641">
    <property type="protein sequence ID" value="APZ93247.1"/>
    <property type="molecule type" value="Genomic_DNA"/>
</dbReference>
<dbReference type="KEGG" id="fmr:Fuma_02474"/>
<dbReference type="KEGG" id="fmr:Fuma_02522"/>
<dbReference type="GO" id="GO:0006313">
    <property type="term" value="P:DNA transposition"/>
    <property type="evidence" value="ECO:0007669"/>
    <property type="project" value="InterPro"/>
</dbReference>
<dbReference type="EMBL" id="CP017641">
    <property type="protein sequence ID" value="APZ92161.1"/>
    <property type="molecule type" value="Genomic_DNA"/>
</dbReference>
<dbReference type="InterPro" id="IPR002559">
    <property type="entry name" value="Transposase_11"/>
</dbReference>
<evidence type="ECO:0000313" key="19">
    <source>
        <dbReference type="EMBL" id="APZ94753.1"/>
    </source>
</evidence>
<evidence type="ECO:0000313" key="23">
    <source>
        <dbReference type="EMBL" id="APZ95302.1"/>
    </source>
</evidence>
<dbReference type="KEGG" id="fmr:Fuma_05212"/>
<dbReference type="InterPro" id="IPR051698">
    <property type="entry name" value="Transposase_11-like"/>
</dbReference>
<name>A0A1P8W913_9PLAN</name>
<dbReference type="EMBL" id="CP017641">
    <property type="protein sequence ID" value="APZ92127.1"/>
    <property type="molecule type" value="Genomic_DNA"/>
</dbReference>
<evidence type="ECO:0000313" key="13">
    <source>
        <dbReference type="EMBL" id="APZ93191.1"/>
    </source>
</evidence>
<dbReference type="NCBIfam" id="NF033564">
    <property type="entry name" value="transpos_ISAs1"/>
    <property type="match status" value="1"/>
</dbReference>
<dbReference type="KEGG" id="fmr:Fuma_01769"/>
<proteinExistence type="predicted"/>
<dbReference type="KEGG" id="fmr:Fuma_03099"/>
<accession>A0A1P8W913</accession>
<dbReference type="KEGG" id="fmr:Fuma_06084"/>
<evidence type="ECO:0000313" key="14">
    <source>
        <dbReference type="EMBL" id="APZ93247.1"/>
    </source>
</evidence>
<dbReference type="EMBL" id="CP017641">
    <property type="protein sequence ID" value="APZ93282.1"/>
    <property type="molecule type" value="Genomic_DNA"/>
</dbReference>
<evidence type="ECO:0000313" key="21">
    <source>
        <dbReference type="EMBL" id="APZ95140.1"/>
    </source>
</evidence>
<evidence type="ECO:0000313" key="8">
    <source>
        <dbReference type="EMBL" id="APZ92161.1"/>
    </source>
</evidence>
<dbReference type="KEGG" id="fmr:Fuma_02808"/>
<evidence type="ECO:0000313" key="6">
    <source>
        <dbReference type="EMBL" id="APZ91947.1"/>
    </source>
</evidence>
<evidence type="ECO:0000313" key="28">
    <source>
        <dbReference type="Proteomes" id="UP000187735"/>
    </source>
</evidence>
<gene>
    <name evidence="3" type="ORF">Fuma_00126</name>
    <name evidence="4" type="ORF">Fuma_01142</name>
    <name evidence="5" type="ORF">Fuma_01396</name>
    <name evidence="6" type="ORF">Fuma_01548</name>
    <name evidence="7" type="ORF">Fuma_01732</name>
    <name evidence="8" type="ORF">Fuma_01769</name>
    <name evidence="9" type="ORF">Fuma_02474</name>
    <name evidence="10" type="ORF">Fuma_02522</name>
    <name evidence="11" type="ORF">Fuma_02662</name>
    <name evidence="12" type="ORF">Fuma_02717</name>
    <name evidence="13" type="ORF">Fuma_02808</name>
    <name evidence="14" type="ORF">Fuma_02864</name>
    <name evidence="15" type="ORF">Fuma_02899</name>
    <name evidence="16" type="ORF">Fuma_03020</name>
    <name evidence="17" type="ORF">Fuma_03099</name>
    <name evidence="18" type="ORF">Fuma_03832</name>
    <name evidence="19" type="ORF">Fuma_04392</name>
    <name evidence="20" type="ORF">Fuma_04545</name>
    <name evidence="21" type="ORF">Fuma_04795</name>
    <name evidence="22" type="ORF">Fuma_04840</name>
    <name evidence="23" type="ORF">Fuma_04958</name>
    <name evidence="24" type="ORF">Fuma_05212</name>
    <name evidence="25" type="ORF">Fuma_05246</name>
    <name evidence="26" type="ORF">Fuma_06070</name>
    <name evidence="27" type="ORF">Fuma_06084</name>
</gene>
<evidence type="ECO:0000313" key="17">
    <source>
        <dbReference type="EMBL" id="APZ93481.1"/>
    </source>
</evidence>
<evidence type="ECO:0000313" key="25">
    <source>
        <dbReference type="EMBL" id="APZ95587.1"/>
    </source>
</evidence>
<evidence type="ECO:0000313" key="18">
    <source>
        <dbReference type="EMBL" id="APZ94208.1"/>
    </source>
</evidence>
<dbReference type="GO" id="GO:0004803">
    <property type="term" value="F:transposase activity"/>
    <property type="evidence" value="ECO:0007669"/>
    <property type="project" value="InterPro"/>
</dbReference>
<evidence type="ECO:0000259" key="2">
    <source>
        <dbReference type="Pfam" id="PF13808"/>
    </source>
</evidence>
<dbReference type="Pfam" id="PF01609">
    <property type="entry name" value="DDE_Tnp_1"/>
    <property type="match status" value="1"/>
</dbReference>
<dbReference type="KEGG" id="fmr:Fuma_01142"/>
<dbReference type="EMBL" id="CP017641">
    <property type="protein sequence ID" value="APZ92910.1"/>
    <property type="molecule type" value="Genomic_DNA"/>
</dbReference>
<evidence type="ECO:0000313" key="24">
    <source>
        <dbReference type="EMBL" id="APZ95553.1"/>
    </source>
</evidence>
<dbReference type="InterPro" id="IPR032806">
    <property type="entry name" value="YbfD_N"/>
</dbReference>
<dbReference type="KEGG" id="fmr:Fuma_02662"/>
<dbReference type="KEGG" id="fmr:Fuma_04840"/>
<dbReference type="EMBL" id="CP017641">
    <property type="protein sequence ID" value="APZ91947.1"/>
    <property type="molecule type" value="Genomic_DNA"/>
</dbReference>
<dbReference type="KEGG" id="fmr:Fuma_04958"/>
<protein>
    <submittedName>
        <fullName evidence="3">Transposase</fullName>
    </submittedName>
</protein>
<dbReference type="EMBL" id="CP017641">
    <property type="protein sequence ID" value="APZ91553.1"/>
    <property type="molecule type" value="Genomic_DNA"/>
</dbReference>
<dbReference type="EMBL" id="CP017641">
    <property type="protein sequence ID" value="APZ96401.1"/>
    <property type="molecule type" value="Genomic_DNA"/>
</dbReference>
<dbReference type="EMBL" id="CP017641">
    <property type="protein sequence ID" value="APZ95302.1"/>
    <property type="molecule type" value="Genomic_DNA"/>
</dbReference>
<dbReference type="EMBL" id="CP017641">
    <property type="protein sequence ID" value="APZ95587.1"/>
    <property type="molecule type" value="Genomic_DNA"/>
</dbReference>
<dbReference type="KEGG" id="fmr:Fuma_02864"/>
<evidence type="ECO:0000313" key="7">
    <source>
        <dbReference type="EMBL" id="APZ92127.1"/>
    </source>
</evidence>
<dbReference type="AlphaFoldDB" id="A0A1P8W913"/>
<evidence type="ECO:0000313" key="12">
    <source>
        <dbReference type="EMBL" id="APZ93101.1"/>
    </source>
</evidence>
<dbReference type="EMBL" id="CP017641">
    <property type="protein sequence ID" value="APZ95185.1"/>
    <property type="molecule type" value="Genomic_DNA"/>
</dbReference>
<evidence type="ECO:0000313" key="20">
    <source>
        <dbReference type="EMBL" id="APZ94895.1"/>
    </source>
</evidence>
<dbReference type="PANTHER" id="PTHR30298">
    <property type="entry name" value="H REPEAT-ASSOCIATED PREDICTED TRANSPOSASE"/>
    <property type="match status" value="1"/>
</dbReference>
<dbReference type="KEGG" id="fmr:Fuma_01396"/>
<evidence type="ECO:0000313" key="15">
    <source>
        <dbReference type="EMBL" id="APZ93282.1"/>
    </source>
</evidence>
<dbReference type="KEGG" id="fmr:Fuma_06070"/>
<dbReference type="GO" id="GO:0003677">
    <property type="term" value="F:DNA binding"/>
    <property type="evidence" value="ECO:0007669"/>
    <property type="project" value="InterPro"/>
</dbReference>
<dbReference type="EMBL" id="CP017641">
    <property type="protein sequence ID" value="APZ94753.1"/>
    <property type="molecule type" value="Genomic_DNA"/>
</dbReference>
<dbReference type="KEGG" id="fmr:Fuma_03020"/>
<dbReference type="EMBL" id="CP017641">
    <property type="protein sequence ID" value="APZ93191.1"/>
    <property type="molecule type" value="Genomic_DNA"/>
</dbReference>
<dbReference type="EMBL" id="CP017641">
    <property type="protein sequence ID" value="APZ94208.1"/>
    <property type="molecule type" value="Genomic_DNA"/>
</dbReference>
<dbReference type="KEGG" id="fmr:Fuma_03832"/>
<dbReference type="KEGG" id="fmr:Fuma_04795"/>
<dbReference type="EMBL" id="CP017641">
    <property type="protein sequence ID" value="APZ96415.1"/>
    <property type="molecule type" value="Genomic_DNA"/>
</dbReference>
<evidence type="ECO:0000313" key="22">
    <source>
        <dbReference type="EMBL" id="APZ95185.1"/>
    </source>
</evidence>
<dbReference type="EMBL" id="CP017641">
    <property type="protein sequence ID" value="APZ92862.1"/>
    <property type="molecule type" value="Genomic_DNA"/>
</dbReference>
<dbReference type="EMBL" id="CP017641">
    <property type="protein sequence ID" value="APZ93047.1"/>
    <property type="molecule type" value="Genomic_DNA"/>
</dbReference>
<dbReference type="Pfam" id="PF13808">
    <property type="entry name" value="DDE_Tnp_1_assoc"/>
    <property type="match status" value="1"/>
</dbReference>